<name>A0A6G7YBL2_9ACTN</name>
<evidence type="ECO:0008006" key="5">
    <source>
        <dbReference type="Google" id="ProtNLM"/>
    </source>
</evidence>
<accession>A0A6G7YBL2</accession>
<dbReference type="AlphaFoldDB" id="A0A6G7YBL2"/>
<proteinExistence type="predicted"/>
<dbReference type="KEGG" id="npi:G7071_00750"/>
<sequence length="351" mass="36989">MTSSGVGLSRRASRFLALASAVALASGCSGTAANPEAGGTPRPTSAAPTTAAPQTLADLPRGSAEAPYALGRTLFLGDRQVELESKPVRILDSPHAVIVSDARFSLLRVDKRSFAVETITDEATGPPVLDPTGRHLAWQQDGQGHPEVVVVALGRSGARSIARRSFPATPTCCDNPFQVVGITTPGDLYAALPGQRRAWVWNVHHGQGPREIRGLRGGFLVDTTATEVVVSRGAAPLSVGDASDGSYRERVRIDASEAVSQDWVFSWLDGGKAQVAATDPGGESPSEVHPVRLPPVAGPPHELPSLQWLDADAFVLDVTDRSGQRALVRCEAPSGECEVVLELDRRALVPE</sequence>
<dbReference type="EMBL" id="CP049866">
    <property type="protein sequence ID" value="QIK74183.1"/>
    <property type="molecule type" value="Genomic_DNA"/>
</dbReference>
<reference evidence="3 4" key="1">
    <citation type="submission" date="2020-03" db="EMBL/GenBank/DDBJ databases">
        <title>Nocardioides sp. nov., isolated from fish.</title>
        <authorList>
            <person name="Hyun D.-W."/>
            <person name="Bae J.-W."/>
        </authorList>
    </citation>
    <scope>NUCLEOTIDE SEQUENCE [LARGE SCALE GENOMIC DNA]</scope>
    <source>
        <strain evidence="3 4">HDW12A</strain>
    </source>
</reference>
<feature type="chain" id="PRO_5038799697" description="Lipoprotein LpqB beta-propeller domain-containing protein" evidence="2">
    <location>
        <begin position="26"/>
        <end position="351"/>
    </location>
</feature>
<keyword evidence="2" id="KW-0732">Signal</keyword>
<protein>
    <recommendedName>
        <fullName evidence="5">Lipoprotein LpqB beta-propeller domain-containing protein</fullName>
    </recommendedName>
</protein>
<keyword evidence="4" id="KW-1185">Reference proteome</keyword>
<evidence type="ECO:0000256" key="1">
    <source>
        <dbReference type="SAM" id="MobiDB-lite"/>
    </source>
</evidence>
<evidence type="ECO:0000313" key="3">
    <source>
        <dbReference type="EMBL" id="QIK74183.1"/>
    </source>
</evidence>
<gene>
    <name evidence="3" type="ORF">G7071_00750</name>
</gene>
<dbReference type="Proteomes" id="UP000502035">
    <property type="component" value="Chromosome"/>
</dbReference>
<dbReference type="RefSeq" id="WP_166313772.1">
    <property type="nucleotide sequence ID" value="NZ_CP049866.1"/>
</dbReference>
<feature type="compositionally biased region" description="Low complexity" evidence="1">
    <location>
        <begin position="40"/>
        <end position="60"/>
    </location>
</feature>
<feature type="signal peptide" evidence="2">
    <location>
        <begin position="1"/>
        <end position="25"/>
    </location>
</feature>
<evidence type="ECO:0000256" key="2">
    <source>
        <dbReference type="SAM" id="SignalP"/>
    </source>
</evidence>
<organism evidence="3 4">
    <name type="scientific">Nocardioides piscis</name>
    <dbReference type="NCBI Taxonomy" id="2714938"/>
    <lineage>
        <taxon>Bacteria</taxon>
        <taxon>Bacillati</taxon>
        <taxon>Actinomycetota</taxon>
        <taxon>Actinomycetes</taxon>
        <taxon>Propionibacteriales</taxon>
        <taxon>Nocardioidaceae</taxon>
        <taxon>Nocardioides</taxon>
    </lineage>
</organism>
<feature type="region of interest" description="Disordered" evidence="1">
    <location>
        <begin position="33"/>
        <end position="60"/>
    </location>
</feature>
<evidence type="ECO:0000313" key="4">
    <source>
        <dbReference type="Proteomes" id="UP000502035"/>
    </source>
</evidence>